<dbReference type="Proteomes" id="UP000478417">
    <property type="component" value="Unassembled WGS sequence"/>
</dbReference>
<comment type="caution">
    <text evidence="11">The sequence shown here is derived from an EMBL/GenBank/DDBJ whole genome shotgun (WGS) entry which is preliminary data.</text>
</comment>
<protein>
    <recommendedName>
        <fullName evidence="6">tRNA pseudouridine synthase C</fullName>
        <ecNumber evidence="5">5.4.99.26</ecNumber>
    </recommendedName>
    <alternativeName>
        <fullName evidence="8">tRNA pseudouridine(65) synthase</fullName>
    </alternativeName>
    <alternativeName>
        <fullName evidence="9">tRNA pseudouridylate synthase C</fullName>
    </alternativeName>
    <alternativeName>
        <fullName evidence="7">tRNA-uridine isomerase C</fullName>
    </alternativeName>
</protein>
<dbReference type="EMBL" id="JAAGNX010000001">
    <property type="protein sequence ID" value="NDV61431.1"/>
    <property type="molecule type" value="Genomic_DNA"/>
</dbReference>
<keyword evidence="1" id="KW-0819">tRNA processing</keyword>
<keyword evidence="12" id="KW-1185">Reference proteome</keyword>
<evidence type="ECO:0000259" key="10">
    <source>
        <dbReference type="Pfam" id="PF00849"/>
    </source>
</evidence>
<dbReference type="GO" id="GO:0003723">
    <property type="term" value="F:RNA binding"/>
    <property type="evidence" value="ECO:0007669"/>
    <property type="project" value="InterPro"/>
</dbReference>
<evidence type="ECO:0000256" key="8">
    <source>
        <dbReference type="ARBA" id="ARBA00041975"/>
    </source>
</evidence>
<comment type="catalytic activity">
    <reaction evidence="3">
        <text>uridine(65) in tRNA = pseudouridine(65) in tRNA</text>
        <dbReference type="Rhea" id="RHEA:42536"/>
        <dbReference type="Rhea" id="RHEA-COMP:10103"/>
        <dbReference type="Rhea" id="RHEA-COMP:10104"/>
        <dbReference type="ChEBI" id="CHEBI:65314"/>
        <dbReference type="ChEBI" id="CHEBI:65315"/>
        <dbReference type="EC" id="5.4.99.26"/>
    </reaction>
</comment>
<comment type="function">
    <text evidence="4">Responsible for synthesis of pseudouridine from uracil-65 in transfer RNAs.</text>
</comment>
<dbReference type="InterPro" id="IPR020103">
    <property type="entry name" value="PsdUridine_synth_cat_dom_sf"/>
</dbReference>
<dbReference type="PANTHER" id="PTHR21600:SF56">
    <property type="entry name" value="TRNA PSEUDOURIDINE SYNTHASE C"/>
    <property type="match status" value="1"/>
</dbReference>
<dbReference type="AlphaFoldDB" id="A0A6B2LXS6"/>
<dbReference type="GO" id="GO:0160149">
    <property type="term" value="F:tRNA pseudouridine(65) synthase activity"/>
    <property type="evidence" value="ECO:0007669"/>
    <property type="project" value="UniProtKB-EC"/>
</dbReference>
<dbReference type="GO" id="GO:0000455">
    <property type="term" value="P:enzyme-directed rRNA pseudouridine synthesis"/>
    <property type="evidence" value="ECO:0007669"/>
    <property type="project" value="TreeGrafter"/>
</dbReference>
<evidence type="ECO:0000256" key="2">
    <source>
        <dbReference type="ARBA" id="ARBA00023235"/>
    </source>
</evidence>
<keyword evidence="2" id="KW-0413">Isomerase</keyword>
<gene>
    <name evidence="11" type="ORF">G0Q06_03105</name>
</gene>
<dbReference type="Gene3D" id="3.30.2350.10">
    <property type="entry name" value="Pseudouridine synthase"/>
    <property type="match status" value="1"/>
</dbReference>
<dbReference type="SUPFAM" id="SSF55120">
    <property type="entry name" value="Pseudouridine synthase"/>
    <property type="match status" value="1"/>
</dbReference>
<dbReference type="InterPro" id="IPR006145">
    <property type="entry name" value="PsdUridine_synth_RsuA/RluA"/>
</dbReference>
<organism evidence="11 12">
    <name type="scientific">Oceanipulchritudo coccoides</name>
    <dbReference type="NCBI Taxonomy" id="2706888"/>
    <lineage>
        <taxon>Bacteria</taxon>
        <taxon>Pseudomonadati</taxon>
        <taxon>Verrucomicrobiota</taxon>
        <taxon>Opitutia</taxon>
        <taxon>Puniceicoccales</taxon>
        <taxon>Oceanipulchritudinaceae</taxon>
        <taxon>Oceanipulchritudo</taxon>
    </lineage>
</organism>
<name>A0A6B2LXS6_9BACT</name>
<accession>A0A6B2LXS6</accession>
<dbReference type="GO" id="GO:0008033">
    <property type="term" value="P:tRNA processing"/>
    <property type="evidence" value="ECO:0007669"/>
    <property type="project" value="UniProtKB-KW"/>
</dbReference>
<evidence type="ECO:0000313" key="11">
    <source>
        <dbReference type="EMBL" id="NDV61431.1"/>
    </source>
</evidence>
<dbReference type="Pfam" id="PF00849">
    <property type="entry name" value="PseudoU_synth_2"/>
    <property type="match status" value="1"/>
</dbReference>
<dbReference type="PROSITE" id="PS01129">
    <property type="entry name" value="PSI_RLU"/>
    <property type="match status" value="1"/>
</dbReference>
<dbReference type="InterPro" id="IPR006224">
    <property type="entry name" value="PsdUridine_synth_RluA-like_CS"/>
</dbReference>
<evidence type="ECO:0000256" key="6">
    <source>
        <dbReference type="ARBA" id="ARBA00040675"/>
    </source>
</evidence>
<proteinExistence type="predicted"/>
<sequence>MLEILYQDDHYIAVDKPAGLLVHRTQIDQSESQACVQILRNQIGRRVYPCHRLDKATSGVLFFALSPEALAAANKVFASGGVEKIYLALVRGWVTEAGRLDYPLVLEEEGRGENTLPKVQDAVTAYRPLKRFEVNKPLGRYQTARFSLIELRPETGRRHQLRRHMAHLRHPIIGDTTHGDGLQNRFFRDEFNCHRLLLTAISLKLAHPINGGELHIQTSPTEEFFHLNDSAMT</sequence>
<feature type="domain" description="Pseudouridine synthase RsuA/RluA-like" evidence="10">
    <location>
        <begin position="10"/>
        <end position="167"/>
    </location>
</feature>
<evidence type="ECO:0000256" key="7">
    <source>
        <dbReference type="ARBA" id="ARBA00041803"/>
    </source>
</evidence>
<dbReference type="InterPro" id="IPR050188">
    <property type="entry name" value="RluA_PseudoU_synthase"/>
</dbReference>
<reference evidence="11 12" key="1">
    <citation type="submission" date="2020-02" db="EMBL/GenBank/DDBJ databases">
        <title>Albibacoteraceae fam. nov., the first described family within the subdivision 4 Verrucomicrobia.</title>
        <authorList>
            <person name="Xi F."/>
        </authorList>
    </citation>
    <scope>NUCLEOTIDE SEQUENCE [LARGE SCALE GENOMIC DNA]</scope>
    <source>
        <strain evidence="11 12">CK1056</strain>
    </source>
</reference>
<evidence type="ECO:0000313" key="12">
    <source>
        <dbReference type="Proteomes" id="UP000478417"/>
    </source>
</evidence>
<dbReference type="EC" id="5.4.99.26" evidence="5"/>
<evidence type="ECO:0000256" key="4">
    <source>
        <dbReference type="ARBA" id="ARBA00037670"/>
    </source>
</evidence>
<dbReference type="PANTHER" id="PTHR21600">
    <property type="entry name" value="MITOCHONDRIAL RNA PSEUDOURIDINE SYNTHASE"/>
    <property type="match status" value="1"/>
</dbReference>
<evidence type="ECO:0000256" key="5">
    <source>
        <dbReference type="ARBA" id="ARBA00038943"/>
    </source>
</evidence>
<evidence type="ECO:0000256" key="9">
    <source>
        <dbReference type="ARBA" id="ARBA00043049"/>
    </source>
</evidence>
<dbReference type="RefSeq" id="WP_163962366.1">
    <property type="nucleotide sequence ID" value="NZ_JAAGNX010000001.1"/>
</dbReference>
<evidence type="ECO:0000256" key="3">
    <source>
        <dbReference type="ARBA" id="ARBA00036607"/>
    </source>
</evidence>
<evidence type="ECO:0000256" key="1">
    <source>
        <dbReference type="ARBA" id="ARBA00022694"/>
    </source>
</evidence>